<dbReference type="InterPro" id="IPR042099">
    <property type="entry name" value="ANL_N_sf"/>
</dbReference>
<evidence type="ECO:0000313" key="3">
    <source>
        <dbReference type="EMBL" id="MBJ7595806.1"/>
    </source>
</evidence>
<evidence type="ECO:0000313" key="5">
    <source>
        <dbReference type="Proteomes" id="UP000248724"/>
    </source>
</evidence>
<evidence type="ECO:0000313" key="6">
    <source>
        <dbReference type="Proteomes" id="UP000606991"/>
    </source>
</evidence>
<dbReference type="Pfam" id="PF00501">
    <property type="entry name" value="AMP-binding"/>
    <property type="match status" value="1"/>
</dbReference>
<dbReference type="InterPro" id="IPR025110">
    <property type="entry name" value="AMP-bd_C"/>
</dbReference>
<dbReference type="InterPro" id="IPR020845">
    <property type="entry name" value="AMP-binding_CS"/>
</dbReference>
<dbReference type="Proteomes" id="UP000606991">
    <property type="component" value="Unassembled WGS sequence"/>
</dbReference>
<protein>
    <submittedName>
        <fullName evidence="3">AMP-binding protein</fullName>
    </submittedName>
</protein>
<reference evidence="4 5" key="1">
    <citation type="journal article" date="2017" name="Nature">
        <title>Atmospheric trace gases support primary production in Antarctic desert surface soil.</title>
        <authorList>
            <person name="Ji M."/>
            <person name="Greening C."/>
            <person name="Vanwonterghem I."/>
            <person name="Carere C.R."/>
            <person name="Bay S.K."/>
            <person name="Steen J.A."/>
            <person name="Montgomery K."/>
            <person name="Lines T."/>
            <person name="Beardall J."/>
            <person name="van Dorst J."/>
            <person name="Snape I."/>
            <person name="Stott M.B."/>
            <person name="Hugenholtz P."/>
            <person name="Ferrari B.C."/>
        </authorList>
    </citation>
    <scope>NUCLEOTIDE SEQUENCE [LARGE SCALE GENOMIC DNA]</scope>
    <source>
        <strain evidence="4">RRmetagenome_bin12</strain>
    </source>
</reference>
<comment type="caution">
    <text evidence="4">The sequence shown here is derived from an EMBL/GenBank/DDBJ whole genome shotgun (WGS) entry which is preliminary data.</text>
</comment>
<dbReference type="Gene3D" id="3.40.50.12780">
    <property type="entry name" value="N-terminal domain of ligase-like"/>
    <property type="match status" value="1"/>
</dbReference>
<proteinExistence type="predicted"/>
<dbReference type="PANTHER" id="PTHR43767">
    <property type="entry name" value="LONG-CHAIN-FATTY-ACID--COA LIGASE"/>
    <property type="match status" value="1"/>
</dbReference>
<accession>A0A2W5Z3U4</accession>
<dbReference type="PANTHER" id="PTHR43767:SF1">
    <property type="entry name" value="NONRIBOSOMAL PEPTIDE SYNTHASE PES1 (EUROFUNG)-RELATED"/>
    <property type="match status" value="1"/>
</dbReference>
<dbReference type="EMBL" id="QHBU01000186">
    <property type="protein sequence ID" value="PZR79873.1"/>
    <property type="molecule type" value="Genomic_DNA"/>
</dbReference>
<dbReference type="InterPro" id="IPR045851">
    <property type="entry name" value="AMP-bd_C_sf"/>
</dbReference>
<dbReference type="PROSITE" id="PS00455">
    <property type="entry name" value="AMP_BINDING"/>
    <property type="match status" value="1"/>
</dbReference>
<feature type="domain" description="AMP-dependent synthetase/ligase" evidence="1">
    <location>
        <begin position="16"/>
        <end position="373"/>
    </location>
</feature>
<dbReference type="AlphaFoldDB" id="A0A2W5Z3U4"/>
<evidence type="ECO:0000313" key="4">
    <source>
        <dbReference type="EMBL" id="PZR79873.1"/>
    </source>
</evidence>
<gene>
    <name evidence="4" type="ORF">DLM65_09610</name>
    <name evidence="3" type="ORF">JF886_13295</name>
</gene>
<dbReference type="Proteomes" id="UP000248724">
    <property type="component" value="Unassembled WGS sequence"/>
</dbReference>
<dbReference type="InterPro" id="IPR000873">
    <property type="entry name" value="AMP-dep_synth/lig_dom"/>
</dbReference>
<reference evidence="4" key="2">
    <citation type="submission" date="2018-05" db="EMBL/GenBank/DDBJ databases">
        <authorList>
            <person name="Ferrari B."/>
        </authorList>
    </citation>
    <scope>NUCLEOTIDE SEQUENCE</scope>
    <source>
        <strain evidence="4">RRmetagenome_bin12</strain>
    </source>
</reference>
<evidence type="ECO:0000259" key="1">
    <source>
        <dbReference type="Pfam" id="PF00501"/>
    </source>
</evidence>
<dbReference type="InterPro" id="IPR050237">
    <property type="entry name" value="ATP-dep_AMP-bd_enzyme"/>
</dbReference>
<dbReference type="SUPFAM" id="SSF56801">
    <property type="entry name" value="Acetyl-CoA synthetase-like"/>
    <property type="match status" value="1"/>
</dbReference>
<dbReference type="GO" id="GO:0016878">
    <property type="term" value="F:acid-thiol ligase activity"/>
    <property type="evidence" value="ECO:0007669"/>
    <property type="project" value="UniProtKB-ARBA"/>
</dbReference>
<name>A0A2W5Z3U4_9BACT</name>
<accession>A0A934N4P4</accession>
<feature type="domain" description="AMP-binding enzyme C-terminal" evidence="2">
    <location>
        <begin position="424"/>
        <end position="497"/>
    </location>
</feature>
<evidence type="ECO:0000259" key="2">
    <source>
        <dbReference type="Pfam" id="PF13193"/>
    </source>
</evidence>
<dbReference type="Pfam" id="PF13193">
    <property type="entry name" value="AMP-binding_C"/>
    <property type="match status" value="1"/>
</dbReference>
<dbReference type="RefSeq" id="WP_337313259.1">
    <property type="nucleotide sequence ID" value="NZ_JAEKNS010000134.1"/>
</dbReference>
<dbReference type="EMBL" id="JAEKNS010000134">
    <property type="protein sequence ID" value="MBJ7595806.1"/>
    <property type="molecule type" value="Genomic_DNA"/>
</dbReference>
<sequence>MTQVDTPQQSLRELLATQVQRHGDAELLVTESGRWSYAELDRMANAAAHVLLDRGVREGSVVMTRCQNGAAIAATWLACIKMGAVFLPLNAMLTGRPLLTIMASAGGRVLVCDADLLDAVVSLRPELPGLQHVIASGPATDSDGFEAALVRAPCDAPPPPRHNSGAPSKLMFTSGTTGEPKGVVWSRHAEKVHAVSYGAELVRIAPGETAYSCLPMFHATCQGTFLGTMLCGGRMVVDKRFDPFAFWARTRAVDAVFFPYVGTIVSVLASRPPRPDDADNPVRRAMGSAAPADRWQQFEKRFGLVLEDVWGQTETASCWTRPTPGKVRPGTVGRPTERWEARLVTPGGGEAPDGEPGELWMRAHAAHVIFDGYHGEPIGGALDADGWYRTGDLLSREPSGDLVYRGRLRESIRRRGEMVAPAAVESVASAHPTVSESAAVGVPAADSVEEEILLCVVPRDDGDFDHAALHAYLRAELPQFMIPRYHRVVAQLPKTPTTRVRRHVLRDEGLIDAWDSRAARRIRA</sequence>
<reference evidence="3 6" key="3">
    <citation type="submission" date="2020-10" db="EMBL/GenBank/DDBJ databases">
        <title>Ca. Dormibacterota MAGs.</title>
        <authorList>
            <person name="Montgomery K."/>
        </authorList>
    </citation>
    <scope>NUCLEOTIDE SEQUENCE [LARGE SCALE GENOMIC DNA]</scope>
    <source>
        <strain evidence="3">SC8812_S17_18</strain>
    </source>
</reference>
<organism evidence="4 5">
    <name type="scientific">Candidatus Aeolococcus gillhamiae</name>
    <dbReference type="NCBI Taxonomy" id="3127015"/>
    <lineage>
        <taxon>Bacteria</taxon>
        <taxon>Bacillati</taxon>
        <taxon>Candidatus Dormiibacterota</taxon>
        <taxon>Candidatus Dormibacteria</taxon>
        <taxon>Candidatus Aeolococcales</taxon>
        <taxon>Candidatus Aeolococcaceae</taxon>
        <taxon>Candidatus Aeolococcus</taxon>
    </lineage>
</organism>
<dbReference type="Gene3D" id="3.30.300.30">
    <property type="match status" value="1"/>
</dbReference>